<evidence type="ECO:0000256" key="3">
    <source>
        <dbReference type="PROSITE-ProRule" id="PRU01191"/>
    </source>
</evidence>
<dbReference type="Proteomes" id="UP000639772">
    <property type="component" value="Unassembled WGS sequence"/>
</dbReference>
<dbReference type="EMBL" id="JADCNM010000002">
    <property type="protein sequence ID" value="KAG0493605.1"/>
    <property type="molecule type" value="Genomic_DNA"/>
</dbReference>
<keyword evidence="1" id="KW-0805">Transcription regulation</keyword>
<dbReference type="OrthoDB" id="1902659at2759"/>
<dbReference type="AlphaFoldDB" id="A0A835RSI0"/>
<feature type="region of interest" description="VHIID" evidence="3">
    <location>
        <begin position="53"/>
        <end position="118"/>
    </location>
</feature>
<organism evidence="4 5">
    <name type="scientific">Vanilla planifolia</name>
    <name type="common">Vanilla</name>
    <dbReference type="NCBI Taxonomy" id="51239"/>
    <lineage>
        <taxon>Eukaryota</taxon>
        <taxon>Viridiplantae</taxon>
        <taxon>Streptophyta</taxon>
        <taxon>Embryophyta</taxon>
        <taxon>Tracheophyta</taxon>
        <taxon>Spermatophyta</taxon>
        <taxon>Magnoliopsida</taxon>
        <taxon>Liliopsida</taxon>
        <taxon>Asparagales</taxon>
        <taxon>Orchidaceae</taxon>
        <taxon>Vanilloideae</taxon>
        <taxon>Vanilleae</taxon>
        <taxon>Vanilla</taxon>
    </lineage>
</organism>
<gene>
    <name evidence="4" type="ORF">HPP92_004599</name>
</gene>
<proteinExistence type="inferred from homology"/>
<dbReference type="Pfam" id="PF03514">
    <property type="entry name" value="GRAS"/>
    <property type="match status" value="1"/>
</dbReference>
<evidence type="ECO:0008006" key="6">
    <source>
        <dbReference type="Google" id="ProtNLM"/>
    </source>
</evidence>
<comment type="similarity">
    <text evidence="3">Belongs to the GRAS family.</text>
</comment>
<keyword evidence="2" id="KW-0804">Transcription</keyword>
<comment type="caution">
    <text evidence="4">The sequence shown here is derived from an EMBL/GenBank/DDBJ whole genome shotgun (WGS) entry which is preliminary data.</text>
</comment>
<evidence type="ECO:0000313" key="5">
    <source>
        <dbReference type="Proteomes" id="UP000639772"/>
    </source>
</evidence>
<dbReference type="PROSITE" id="PS50985">
    <property type="entry name" value="GRAS"/>
    <property type="match status" value="1"/>
</dbReference>
<evidence type="ECO:0000256" key="2">
    <source>
        <dbReference type="ARBA" id="ARBA00023163"/>
    </source>
</evidence>
<reference evidence="4 5" key="1">
    <citation type="journal article" date="2020" name="Nat. Food">
        <title>A phased Vanilla planifolia genome enables genetic improvement of flavour and production.</title>
        <authorList>
            <person name="Hasing T."/>
            <person name="Tang H."/>
            <person name="Brym M."/>
            <person name="Khazi F."/>
            <person name="Huang T."/>
            <person name="Chambers A.H."/>
        </authorList>
    </citation>
    <scope>NUCLEOTIDE SEQUENCE [LARGE SCALE GENOMIC DNA]</scope>
    <source>
        <tissue evidence="4">Leaf</tissue>
    </source>
</reference>
<name>A0A835RSI0_VANPL</name>
<accession>A0A835RSI0</accession>
<comment type="caution">
    <text evidence="3">Lacks conserved residue(s) required for the propagation of feature annotation.</text>
</comment>
<feature type="short sequence motif" description="VHIID" evidence="3">
    <location>
        <begin position="84"/>
        <end position="88"/>
    </location>
</feature>
<evidence type="ECO:0000313" key="4">
    <source>
        <dbReference type="EMBL" id="KAG0493605.1"/>
    </source>
</evidence>
<sequence length="356" mass="40294">MANPTGATLHRIAAYFTESLALWAVKLWPHIFSINPPKEILEASDDDDDATALRFLDQATPIPKFIHFTLNEKLMKAFEDKDKVHVIDLDIKQGLQWASLLQSLASRKKPPSHVRISGIGGSKSELHSTGARLASLADSLNLPFQFHPVVDQLEDVRLWMLHVKEEECVAVNCVLQLHKTLYDETGRVLRDLLGVIWSTSPAIVVIAEEEADHNNPHWDVRFVNSIKYYSAVFDALNASLPEDSLLRAKIEKMFARKIRNIVACNGAERTERHQKFTKWSRMMQDGRFHNKRMGDRERILSQVVLKMYSDVGYSVKTEGEGEALCLKYQQQPLYTISAWAPMDAAGSSIEPLQADC</sequence>
<protein>
    <recommendedName>
        <fullName evidence="6">Scarecrow-like protein 28</fullName>
    </recommendedName>
</protein>
<feature type="region of interest" description="PFYRE" evidence="3">
    <location>
        <begin position="169"/>
        <end position="260"/>
    </location>
</feature>
<feature type="region of interest" description="Leucine repeat II (LRII)" evidence="3">
    <location>
        <begin position="128"/>
        <end position="160"/>
    </location>
</feature>
<dbReference type="PANTHER" id="PTHR31636">
    <property type="entry name" value="OSJNBA0084A10.13 PROTEIN-RELATED"/>
    <property type="match status" value="1"/>
</dbReference>
<dbReference type="InterPro" id="IPR005202">
    <property type="entry name" value="TF_GRAS"/>
</dbReference>
<evidence type="ECO:0000256" key="1">
    <source>
        <dbReference type="ARBA" id="ARBA00023015"/>
    </source>
</evidence>
<feature type="region of interest" description="SAW" evidence="3">
    <location>
        <begin position="263"/>
        <end position="340"/>
    </location>
</feature>